<protein>
    <recommendedName>
        <fullName evidence="4">Small-conductance mechanosensitive ion channel</fullName>
    </recommendedName>
</protein>
<dbReference type="EMBL" id="PCVC01000010">
    <property type="protein sequence ID" value="PIQ67141.1"/>
    <property type="molecule type" value="Genomic_DNA"/>
</dbReference>
<dbReference type="PANTHER" id="PTHR30221:SF1">
    <property type="entry name" value="SMALL-CONDUCTANCE MECHANOSENSITIVE CHANNEL"/>
    <property type="match status" value="1"/>
</dbReference>
<dbReference type="Pfam" id="PF05552">
    <property type="entry name" value="MS_channel_1st_1"/>
    <property type="match status" value="1"/>
</dbReference>
<evidence type="ECO:0000256" key="1">
    <source>
        <dbReference type="SAM" id="Phobius"/>
    </source>
</evidence>
<dbReference type="Proteomes" id="UP000229834">
    <property type="component" value="Unassembled WGS sequence"/>
</dbReference>
<dbReference type="InterPro" id="IPR008910">
    <property type="entry name" value="MSC_TM_helix"/>
</dbReference>
<feature type="transmembrane region" description="Helical" evidence="1">
    <location>
        <begin position="192"/>
        <end position="218"/>
    </location>
</feature>
<keyword evidence="1" id="KW-1133">Transmembrane helix</keyword>
<sequence length="230" mass="24650">MLIQTWGEVLTVSFQELWGGIIQFIPSLVVAIIIFILGWVVGTIVGRGINQLFRSARVDEALKKTGADEVVHRGGMNLDSGAFVGGLVKWFIIVVFLIAAFDVLGLEQVNVFLRTVVLTYLPRVIVAVLVLLVGGVLGEAMQKVVITSARAAQISSASMLGALARWAIWIFAFLAALFQLGIAAAFSQTLFTGFVVAVSLAIGLSFGLGGQSAAASFIDKMRHEMTDNHK</sequence>
<keyword evidence="1" id="KW-0472">Membrane</keyword>
<feature type="transmembrane region" description="Helical" evidence="1">
    <location>
        <begin position="20"/>
        <end position="45"/>
    </location>
</feature>
<name>A0A2H0K7C2_9BACT</name>
<dbReference type="GO" id="GO:0008381">
    <property type="term" value="F:mechanosensitive monoatomic ion channel activity"/>
    <property type="evidence" value="ECO:0007669"/>
    <property type="project" value="InterPro"/>
</dbReference>
<feature type="transmembrane region" description="Helical" evidence="1">
    <location>
        <begin position="121"/>
        <end position="141"/>
    </location>
</feature>
<keyword evidence="1" id="KW-0812">Transmembrane</keyword>
<feature type="transmembrane region" description="Helical" evidence="1">
    <location>
        <begin position="162"/>
        <end position="186"/>
    </location>
</feature>
<dbReference type="AlphaFoldDB" id="A0A2H0K7C2"/>
<dbReference type="InterPro" id="IPR045275">
    <property type="entry name" value="MscS_archaea/bacteria_type"/>
</dbReference>
<proteinExistence type="predicted"/>
<dbReference type="Gene3D" id="1.10.287.1260">
    <property type="match status" value="2"/>
</dbReference>
<evidence type="ECO:0008006" key="4">
    <source>
        <dbReference type="Google" id="ProtNLM"/>
    </source>
</evidence>
<comment type="caution">
    <text evidence="2">The sequence shown here is derived from an EMBL/GenBank/DDBJ whole genome shotgun (WGS) entry which is preliminary data.</text>
</comment>
<evidence type="ECO:0000313" key="2">
    <source>
        <dbReference type="EMBL" id="PIQ67141.1"/>
    </source>
</evidence>
<organism evidence="2 3">
    <name type="scientific">Candidatus Zambryskibacteria bacterium CG11_big_fil_rev_8_21_14_0_20_40_24</name>
    <dbReference type="NCBI Taxonomy" id="1975116"/>
    <lineage>
        <taxon>Bacteria</taxon>
        <taxon>Candidatus Zambryskiibacteriota</taxon>
    </lineage>
</organism>
<accession>A0A2H0K7C2</accession>
<reference evidence="2 3" key="1">
    <citation type="submission" date="2017-09" db="EMBL/GenBank/DDBJ databases">
        <title>Depth-based differentiation of microbial function through sediment-hosted aquifers and enrichment of novel symbionts in the deep terrestrial subsurface.</title>
        <authorList>
            <person name="Probst A.J."/>
            <person name="Ladd B."/>
            <person name="Jarett J.K."/>
            <person name="Geller-Mcgrath D.E."/>
            <person name="Sieber C.M."/>
            <person name="Emerson J.B."/>
            <person name="Anantharaman K."/>
            <person name="Thomas B.C."/>
            <person name="Malmstrom R."/>
            <person name="Stieglmeier M."/>
            <person name="Klingl A."/>
            <person name="Woyke T."/>
            <person name="Ryan C.M."/>
            <person name="Banfield J.F."/>
        </authorList>
    </citation>
    <scope>NUCLEOTIDE SEQUENCE [LARGE SCALE GENOMIC DNA]</scope>
    <source>
        <strain evidence="2">CG11_big_fil_rev_8_21_14_0_20_40_24</strain>
    </source>
</reference>
<gene>
    <name evidence="2" type="ORF">COV95_00320</name>
</gene>
<feature type="transmembrane region" description="Helical" evidence="1">
    <location>
        <begin position="82"/>
        <end position="101"/>
    </location>
</feature>
<evidence type="ECO:0000313" key="3">
    <source>
        <dbReference type="Proteomes" id="UP000229834"/>
    </source>
</evidence>
<dbReference type="PANTHER" id="PTHR30221">
    <property type="entry name" value="SMALL-CONDUCTANCE MECHANOSENSITIVE CHANNEL"/>
    <property type="match status" value="1"/>
</dbReference>